<gene>
    <name evidence="2" type="ORF">FPE_LOCUS10506</name>
</gene>
<dbReference type="AlphaFoldDB" id="A0AAD2DTA4"/>
<organism evidence="2 3">
    <name type="scientific">Fraxinus pennsylvanica</name>
    <dbReference type="NCBI Taxonomy" id="56036"/>
    <lineage>
        <taxon>Eukaryota</taxon>
        <taxon>Viridiplantae</taxon>
        <taxon>Streptophyta</taxon>
        <taxon>Embryophyta</taxon>
        <taxon>Tracheophyta</taxon>
        <taxon>Spermatophyta</taxon>
        <taxon>Magnoliopsida</taxon>
        <taxon>eudicotyledons</taxon>
        <taxon>Gunneridae</taxon>
        <taxon>Pentapetalae</taxon>
        <taxon>asterids</taxon>
        <taxon>lamiids</taxon>
        <taxon>Lamiales</taxon>
        <taxon>Oleaceae</taxon>
        <taxon>Oleeae</taxon>
        <taxon>Fraxinus</taxon>
    </lineage>
</organism>
<dbReference type="PANTHER" id="PTHR11926">
    <property type="entry name" value="GLUCOSYL/GLUCURONOSYL TRANSFERASES"/>
    <property type="match status" value="1"/>
</dbReference>
<dbReference type="Proteomes" id="UP000834106">
    <property type="component" value="Chromosome 6"/>
</dbReference>
<protein>
    <submittedName>
        <fullName evidence="2">Uncharacterized protein</fullName>
    </submittedName>
</protein>
<reference evidence="2" key="1">
    <citation type="submission" date="2023-05" db="EMBL/GenBank/DDBJ databases">
        <authorList>
            <person name="Huff M."/>
        </authorList>
    </citation>
    <scope>NUCLEOTIDE SEQUENCE</scope>
</reference>
<evidence type="ECO:0000313" key="2">
    <source>
        <dbReference type="EMBL" id="CAI9763076.1"/>
    </source>
</evidence>
<dbReference type="PANTHER" id="PTHR11926:SF774">
    <property type="entry name" value="UDP-GLYCOSYLTRANSFERASE 85A1-RELATED"/>
    <property type="match status" value="1"/>
</dbReference>
<evidence type="ECO:0000256" key="1">
    <source>
        <dbReference type="ARBA" id="ARBA00009995"/>
    </source>
</evidence>
<comment type="similarity">
    <text evidence="1">Belongs to the UDP-glycosyltransferase family.</text>
</comment>
<dbReference type="SUPFAM" id="SSF53756">
    <property type="entry name" value="UDP-Glycosyltransferase/glycogen phosphorylase"/>
    <property type="match status" value="1"/>
</dbReference>
<evidence type="ECO:0000313" key="3">
    <source>
        <dbReference type="Proteomes" id="UP000834106"/>
    </source>
</evidence>
<dbReference type="EMBL" id="OU503041">
    <property type="protein sequence ID" value="CAI9763076.1"/>
    <property type="molecule type" value="Genomic_DNA"/>
</dbReference>
<dbReference type="GO" id="GO:0080043">
    <property type="term" value="F:quercetin 3-O-glucosyltransferase activity"/>
    <property type="evidence" value="ECO:0007669"/>
    <property type="project" value="TreeGrafter"/>
</dbReference>
<keyword evidence="3" id="KW-1185">Reference proteome</keyword>
<dbReference type="GO" id="GO:0080044">
    <property type="term" value="F:quercetin 7-O-glucosyltransferase activity"/>
    <property type="evidence" value="ECO:0007669"/>
    <property type="project" value="TreeGrafter"/>
</dbReference>
<sequence length="260" mass="27906">MVVVAASFAARSVFRSSFVCRADTRFGSQVKDVRFPFRLPSRNPLAHLIFRCPAEMSSCPANGSSMMCLEYQLLSSLQAGGGGFSVEIMVLLPVVSMSVVVEIFLFVTFVVGGDVDVSGGRLWSWGGHRSVSGGAAVVVVPGPVPPKSVSGVHVTFVNTEFNHRCIPKSRDPDSLKGLTSFGFETIPDGLPLSDVDAIHDIPSLCETTMNNCLAPLNDLFVRLSDIVSSNVPLVSCIIFDGVMSLTHEAAEELDIHEVLF</sequence>
<name>A0AAD2DTA4_9LAMI</name>
<accession>A0AAD2DTA4</accession>
<proteinExistence type="inferred from homology"/>
<dbReference type="Gene3D" id="3.40.50.2000">
    <property type="entry name" value="Glycogen Phosphorylase B"/>
    <property type="match status" value="1"/>
</dbReference>